<dbReference type="Pfam" id="PF24032">
    <property type="entry name" value="YQBQ"/>
    <property type="match status" value="1"/>
</dbReference>
<organism evidence="3">
    <name type="scientific">Veillonella atypica</name>
    <dbReference type="NCBI Taxonomy" id="39777"/>
    <lineage>
        <taxon>Bacteria</taxon>
        <taxon>Bacillati</taxon>
        <taxon>Bacillota</taxon>
        <taxon>Negativicutes</taxon>
        <taxon>Veillonellales</taxon>
        <taxon>Veillonellaceae</taxon>
        <taxon>Veillonella</taxon>
    </lineage>
</organism>
<feature type="domain" description="YqbQ/XkdQ" evidence="2">
    <location>
        <begin position="25"/>
        <end position="334"/>
    </location>
</feature>
<evidence type="ECO:0000259" key="2">
    <source>
        <dbReference type="Pfam" id="PF24032"/>
    </source>
</evidence>
<dbReference type="AlphaFoldDB" id="A0A6N2ZMT9"/>
<reference evidence="3" key="1">
    <citation type="submission" date="2019-11" db="EMBL/GenBank/DDBJ databases">
        <authorList>
            <person name="Feng L."/>
        </authorList>
    </citation>
    <scope>NUCLEOTIDE SEQUENCE</scope>
    <source>
        <strain evidence="3">VatypicaLFYP47</strain>
    </source>
</reference>
<sequence>MITLIEHINEKDERVDITHLISKFTWSGDREEAARKLEFSYAYNPKDISFPNYLIDLGDRIEVTVDNAKIFTGRVFFRKRNTNDNTYDITCYDGMIYLAKSKVSLVFNATNVVDAFKRVCAEVEVPVGTLPDVPTVVNFVADKKTCTEVFQMLFEKTKADIQKDYTAILLADGINLVEKGTTIEEYIARDTYDVISSSHSESIEEMVNRVKTVDAAGNVIRIDNEDALIKKYGIFQDIYKNQPEPKEKKATKKKKATSTSTPKKPKFPVDNVAKAKAKIKGIKMESSISAIGNMQCIAGYSVVIEEEQLKGVFFIKSDNHTFENNTHIMELNLEYIREPEEGEGESAEEKQ</sequence>
<proteinExistence type="predicted"/>
<accession>A0A6N2ZMT9</accession>
<protein>
    <recommendedName>
        <fullName evidence="2">YqbQ/XkdQ domain-containing protein</fullName>
    </recommendedName>
</protein>
<evidence type="ECO:0000256" key="1">
    <source>
        <dbReference type="SAM" id="MobiDB-lite"/>
    </source>
</evidence>
<gene>
    <name evidence="3" type="ORF">VALFYP47_00869</name>
</gene>
<evidence type="ECO:0000313" key="3">
    <source>
        <dbReference type="EMBL" id="VYT80013.1"/>
    </source>
</evidence>
<dbReference type="EMBL" id="CACRUN010000008">
    <property type="protein sequence ID" value="VYT80013.1"/>
    <property type="molecule type" value="Genomic_DNA"/>
</dbReference>
<dbReference type="SUPFAM" id="SSF69279">
    <property type="entry name" value="Phage tail proteins"/>
    <property type="match status" value="1"/>
</dbReference>
<feature type="region of interest" description="Disordered" evidence="1">
    <location>
        <begin position="245"/>
        <end position="268"/>
    </location>
</feature>
<dbReference type="RefSeq" id="WP_156717770.1">
    <property type="nucleotide sequence ID" value="NZ_CACRUN010000008.1"/>
</dbReference>
<name>A0A6N2ZMT9_9FIRM</name>
<dbReference type="InterPro" id="IPR056937">
    <property type="entry name" value="YqbQ/XkdQ"/>
</dbReference>